<feature type="domain" description="Integrase zinc-binding" evidence="1">
    <location>
        <begin position="112"/>
        <end position="165"/>
    </location>
</feature>
<proteinExistence type="predicted"/>
<reference evidence="3" key="1">
    <citation type="submission" date="2025-08" db="UniProtKB">
        <authorList>
            <consortium name="RefSeq"/>
        </authorList>
    </citation>
    <scope>IDENTIFICATION</scope>
    <source>
        <tissue evidence="3">Leaves</tissue>
    </source>
</reference>
<protein>
    <recommendedName>
        <fullName evidence="1">Integrase zinc-binding domain-containing protein</fullName>
    </recommendedName>
</protein>
<dbReference type="GeneID" id="140013428"/>
<dbReference type="Proteomes" id="UP001652660">
    <property type="component" value="Chromosome 8c"/>
</dbReference>
<dbReference type="Gene3D" id="1.10.340.70">
    <property type="match status" value="1"/>
</dbReference>
<gene>
    <name evidence="3" type="primary">LOC140013428</name>
</gene>
<keyword evidence="2" id="KW-1185">Reference proteome</keyword>
<organism evidence="2 3">
    <name type="scientific">Coffea arabica</name>
    <name type="common">Arabian coffee</name>
    <dbReference type="NCBI Taxonomy" id="13443"/>
    <lineage>
        <taxon>Eukaryota</taxon>
        <taxon>Viridiplantae</taxon>
        <taxon>Streptophyta</taxon>
        <taxon>Embryophyta</taxon>
        <taxon>Tracheophyta</taxon>
        <taxon>Spermatophyta</taxon>
        <taxon>Magnoliopsida</taxon>
        <taxon>eudicotyledons</taxon>
        <taxon>Gunneridae</taxon>
        <taxon>Pentapetalae</taxon>
        <taxon>asterids</taxon>
        <taxon>lamiids</taxon>
        <taxon>Gentianales</taxon>
        <taxon>Rubiaceae</taxon>
        <taxon>Ixoroideae</taxon>
        <taxon>Gardenieae complex</taxon>
        <taxon>Bertiereae - Coffeeae clade</taxon>
        <taxon>Coffeeae</taxon>
        <taxon>Coffea</taxon>
    </lineage>
</organism>
<sequence length="165" mass="18988">MAALLIRSDIQGKANVVADTLSRKAQLASSMVGEWSLLEDVCEWNPYLEPHKVIFGNIEVKSTLLDGIKEGQLKELTVEKWVEKLKKGELPNFNLGPDEILRFRNRIVVSRDEELKREILEESHCSRYTVHPGSGKIYQDLKSLYWWDNIKAKIAQFVQKCLTCQ</sequence>
<accession>A0ABM4VH05</accession>
<evidence type="ECO:0000259" key="1">
    <source>
        <dbReference type="Pfam" id="PF17921"/>
    </source>
</evidence>
<evidence type="ECO:0000313" key="2">
    <source>
        <dbReference type="Proteomes" id="UP001652660"/>
    </source>
</evidence>
<dbReference type="Pfam" id="PF17921">
    <property type="entry name" value="Integrase_H2C2"/>
    <property type="match status" value="1"/>
</dbReference>
<dbReference type="RefSeq" id="XP_071918805.1">
    <property type="nucleotide sequence ID" value="XM_072062704.1"/>
</dbReference>
<evidence type="ECO:0000313" key="3">
    <source>
        <dbReference type="RefSeq" id="XP_071918805.1"/>
    </source>
</evidence>
<dbReference type="InterPro" id="IPR041588">
    <property type="entry name" value="Integrase_H2C2"/>
</dbReference>
<name>A0ABM4VH05_COFAR</name>